<feature type="region of interest" description="Disordered" evidence="1">
    <location>
        <begin position="87"/>
        <end position="120"/>
    </location>
</feature>
<gene>
    <name evidence="2" type="ORF">LCGC14_0840010</name>
</gene>
<comment type="caution">
    <text evidence="2">The sequence shown here is derived from an EMBL/GenBank/DDBJ whole genome shotgun (WGS) entry which is preliminary data.</text>
</comment>
<accession>A0A0F9SKS9</accession>
<protein>
    <submittedName>
        <fullName evidence="2">Uncharacterized protein</fullName>
    </submittedName>
</protein>
<dbReference type="AlphaFoldDB" id="A0A0F9SKS9"/>
<proteinExistence type="predicted"/>
<evidence type="ECO:0000313" key="2">
    <source>
        <dbReference type="EMBL" id="KKN29833.1"/>
    </source>
</evidence>
<reference evidence="2" key="1">
    <citation type="journal article" date="2015" name="Nature">
        <title>Complex archaea that bridge the gap between prokaryotes and eukaryotes.</title>
        <authorList>
            <person name="Spang A."/>
            <person name="Saw J.H."/>
            <person name="Jorgensen S.L."/>
            <person name="Zaremba-Niedzwiedzka K."/>
            <person name="Martijn J."/>
            <person name="Lind A.E."/>
            <person name="van Eijk R."/>
            <person name="Schleper C."/>
            <person name="Guy L."/>
            <person name="Ettema T.J."/>
        </authorList>
    </citation>
    <scope>NUCLEOTIDE SEQUENCE</scope>
</reference>
<evidence type="ECO:0000256" key="1">
    <source>
        <dbReference type="SAM" id="MobiDB-lite"/>
    </source>
</evidence>
<organism evidence="2">
    <name type="scientific">marine sediment metagenome</name>
    <dbReference type="NCBI Taxonomy" id="412755"/>
    <lineage>
        <taxon>unclassified sequences</taxon>
        <taxon>metagenomes</taxon>
        <taxon>ecological metagenomes</taxon>
    </lineage>
</organism>
<sequence>MQIARNFIREYPELRRLWTLEEIKDILDLELSYDALIDAKNRSGSQQVKNRLLDYLGRFDWTTLPTRTVDDIAFWVLVLRALRDETHAKSPQAKKRRREYDRSPQQLVHRRQYYKRPERRQYREERERFFRDYRRQLRETKEKEEQG</sequence>
<dbReference type="EMBL" id="LAZR01002454">
    <property type="protein sequence ID" value="KKN29833.1"/>
    <property type="molecule type" value="Genomic_DNA"/>
</dbReference>
<name>A0A0F9SKS9_9ZZZZ</name>